<evidence type="ECO:0000313" key="3">
    <source>
        <dbReference type="Proteomes" id="UP000648801"/>
    </source>
</evidence>
<proteinExistence type="predicted"/>
<evidence type="ECO:0000313" key="2">
    <source>
        <dbReference type="EMBL" id="GGA64631.1"/>
    </source>
</evidence>
<gene>
    <name evidence="2" type="ORF">GCM10011507_15330</name>
</gene>
<name>A0A916RSN4_9BACT</name>
<dbReference type="AlphaFoldDB" id="A0A916RSN4"/>
<feature type="compositionally biased region" description="Acidic residues" evidence="1">
    <location>
        <begin position="1"/>
        <end position="12"/>
    </location>
</feature>
<feature type="region of interest" description="Disordered" evidence="1">
    <location>
        <begin position="1"/>
        <end position="43"/>
    </location>
</feature>
<reference evidence="2" key="2">
    <citation type="submission" date="2020-09" db="EMBL/GenBank/DDBJ databases">
        <authorList>
            <person name="Sun Q."/>
            <person name="Zhou Y."/>
        </authorList>
    </citation>
    <scope>NUCLEOTIDE SEQUENCE</scope>
    <source>
        <strain evidence="2">CGMCC 1.15447</strain>
    </source>
</reference>
<sequence>MGEGAEAGEEALDPAAALGGSEHVGGQGEREEGGEWSRSHGGEVAEAAGECAVADGFGRVGALKEVAGFEGEVGGDGYFVAGGWAEERAVVADAERDVGAAGWEAVANLVDQRELA</sequence>
<protein>
    <submittedName>
        <fullName evidence="2">Uncharacterized protein</fullName>
    </submittedName>
</protein>
<accession>A0A916RSN4</accession>
<feature type="compositionally biased region" description="Basic and acidic residues" evidence="1">
    <location>
        <begin position="28"/>
        <end position="43"/>
    </location>
</feature>
<evidence type="ECO:0000256" key="1">
    <source>
        <dbReference type="SAM" id="MobiDB-lite"/>
    </source>
</evidence>
<reference evidence="2" key="1">
    <citation type="journal article" date="2014" name="Int. J. Syst. Evol. Microbiol.">
        <title>Complete genome sequence of Corynebacterium casei LMG S-19264T (=DSM 44701T), isolated from a smear-ripened cheese.</title>
        <authorList>
            <consortium name="US DOE Joint Genome Institute (JGI-PGF)"/>
            <person name="Walter F."/>
            <person name="Albersmeier A."/>
            <person name="Kalinowski J."/>
            <person name="Ruckert C."/>
        </authorList>
    </citation>
    <scope>NUCLEOTIDE SEQUENCE</scope>
    <source>
        <strain evidence="2">CGMCC 1.15447</strain>
    </source>
</reference>
<comment type="caution">
    <text evidence="2">The sequence shown here is derived from an EMBL/GenBank/DDBJ whole genome shotgun (WGS) entry which is preliminary data.</text>
</comment>
<dbReference type="Proteomes" id="UP000648801">
    <property type="component" value="Unassembled WGS sequence"/>
</dbReference>
<dbReference type="EMBL" id="BMJB01000001">
    <property type="protein sequence ID" value="GGA64631.1"/>
    <property type="molecule type" value="Genomic_DNA"/>
</dbReference>
<organism evidence="2 3">
    <name type="scientific">Edaphobacter acidisoli</name>
    <dbReference type="NCBI Taxonomy" id="2040573"/>
    <lineage>
        <taxon>Bacteria</taxon>
        <taxon>Pseudomonadati</taxon>
        <taxon>Acidobacteriota</taxon>
        <taxon>Terriglobia</taxon>
        <taxon>Terriglobales</taxon>
        <taxon>Acidobacteriaceae</taxon>
        <taxon>Edaphobacter</taxon>
    </lineage>
</organism>
<keyword evidence="3" id="KW-1185">Reference proteome</keyword>